<dbReference type="PANTHER" id="PTHR35526">
    <property type="entry name" value="ANTI-SIGMA-F FACTOR RSBW-RELATED"/>
    <property type="match status" value="1"/>
</dbReference>
<evidence type="ECO:0000256" key="1">
    <source>
        <dbReference type="ARBA" id="ARBA00022527"/>
    </source>
</evidence>
<keyword evidence="3" id="KW-0547">Nucleotide-binding</keyword>
<dbReference type="Pfam" id="PF13581">
    <property type="entry name" value="HATPase_c_2"/>
    <property type="match status" value="1"/>
</dbReference>
<dbReference type="InterPro" id="IPR050267">
    <property type="entry name" value="Anti-sigma-factor_SerPK"/>
</dbReference>
<organism evidence="3 4">
    <name type="scientific">Sphaerisporangium corydalis</name>
    <dbReference type="NCBI Taxonomy" id="1441875"/>
    <lineage>
        <taxon>Bacteria</taxon>
        <taxon>Bacillati</taxon>
        <taxon>Actinomycetota</taxon>
        <taxon>Actinomycetes</taxon>
        <taxon>Streptosporangiales</taxon>
        <taxon>Streptosporangiaceae</taxon>
        <taxon>Sphaerisporangium</taxon>
    </lineage>
</organism>
<name>A0ABV9ELQ7_9ACTN</name>
<dbReference type="Gene3D" id="3.30.565.10">
    <property type="entry name" value="Histidine kinase-like ATPase, C-terminal domain"/>
    <property type="match status" value="1"/>
</dbReference>
<comment type="caution">
    <text evidence="3">The sequence shown here is derived from an EMBL/GenBank/DDBJ whole genome shotgun (WGS) entry which is preliminary data.</text>
</comment>
<evidence type="ECO:0000313" key="4">
    <source>
        <dbReference type="Proteomes" id="UP001595891"/>
    </source>
</evidence>
<keyword evidence="4" id="KW-1185">Reference proteome</keyword>
<keyword evidence="1" id="KW-0723">Serine/threonine-protein kinase</keyword>
<sequence>MMIAYVTPAKRMDRRRALAALHVRPARHRERQTSWVLLPDPVTVPRIRRQVRRQLDAWKAGTCCDVVELLVSEVVTNAMRHSWGAVMTVSLDERTLRCEVQDTNPAMPQMRQAHEGDEGGRGMILMEALSRDWGSYGVPAGKVVWFEISLDEEDAAA</sequence>
<dbReference type="InterPro" id="IPR003594">
    <property type="entry name" value="HATPase_dom"/>
</dbReference>
<reference evidence="4" key="1">
    <citation type="journal article" date="2019" name="Int. J. Syst. Evol. Microbiol.">
        <title>The Global Catalogue of Microorganisms (GCM) 10K type strain sequencing project: providing services to taxonomists for standard genome sequencing and annotation.</title>
        <authorList>
            <consortium name="The Broad Institute Genomics Platform"/>
            <consortium name="The Broad Institute Genome Sequencing Center for Infectious Disease"/>
            <person name="Wu L."/>
            <person name="Ma J."/>
        </authorList>
    </citation>
    <scope>NUCLEOTIDE SEQUENCE [LARGE SCALE GENOMIC DNA]</scope>
    <source>
        <strain evidence="4">CCUG 49560</strain>
    </source>
</reference>
<keyword evidence="1" id="KW-0808">Transferase</keyword>
<dbReference type="Proteomes" id="UP001595891">
    <property type="component" value="Unassembled WGS sequence"/>
</dbReference>
<evidence type="ECO:0000259" key="2">
    <source>
        <dbReference type="Pfam" id="PF13581"/>
    </source>
</evidence>
<dbReference type="PANTHER" id="PTHR35526:SF3">
    <property type="entry name" value="ANTI-SIGMA-F FACTOR RSBW"/>
    <property type="match status" value="1"/>
</dbReference>
<protein>
    <submittedName>
        <fullName evidence="3">ATP-binding protein</fullName>
    </submittedName>
</protein>
<dbReference type="RefSeq" id="WP_262842153.1">
    <property type="nucleotide sequence ID" value="NZ_JANZYP010000009.1"/>
</dbReference>
<dbReference type="CDD" id="cd16936">
    <property type="entry name" value="HATPase_RsbW-like"/>
    <property type="match status" value="1"/>
</dbReference>
<dbReference type="EMBL" id="JBHSFN010000014">
    <property type="protein sequence ID" value="MFC4588929.1"/>
    <property type="molecule type" value="Genomic_DNA"/>
</dbReference>
<accession>A0ABV9ELQ7</accession>
<evidence type="ECO:0000313" key="3">
    <source>
        <dbReference type="EMBL" id="MFC4588929.1"/>
    </source>
</evidence>
<dbReference type="GO" id="GO:0005524">
    <property type="term" value="F:ATP binding"/>
    <property type="evidence" value="ECO:0007669"/>
    <property type="project" value="UniProtKB-KW"/>
</dbReference>
<keyword evidence="1" id="KW-0418">Kinase</keyword>
<dbReference type="InterPro" id="IPR036890">
    <property type="entry name" value="HATPase_C_sf"/>
</dbReference>
<dbReference type="SUPFAM" id="SSF55874">
    <property type="entry name" value="ATPase domain of HSP90 chaperone/DNA topoisomerase II/histidine kinase"/>
    <property type="match status" value="1"/>
</dbReference>
<keyword evidence="3" id="KW-0067">ATP-binding</keyword>
<proteinExistence type="predicted"/>
<feature type="domain" description="Histidine kinase/HSP90-like ATPase" evidence="2">
    <location>
        <begin position="40"/>
        <end position="146"/>
    </location>
</feature>
<gene>
    <name evidence="3" type="ORF">ACFO8L_22760</name>
</gene>